<protein>
    <submittedName>
        <fullName evidence="1">Uncharacterized protein</fullName>
    </submittedName>
</protein>
<proteinExistence type="predicted"/>
<dbReference type="EMBL" id="PXOA01000324">
    <property type="protein sequence ID" value="RFU76807.1"/>
    <property type="molecule type" value="Genomic_DNA"/>
</dbReference>
<gene>
    <name evidence="1" type="ORF">TARUN_5393</name>
</gene>
<dbReference type="Proteomes" id="UP000266272">
    <property type="component" value="Unassembled WGS sequence"/>
</dbReference>
<sequence>MLCANLATAEENEGAFKPTEAGCTSTMTVTLSRLPTPPYWPQCSWDGTMSIYAATVTLNRPVDCDGCTDVRVTAVPQVHCPAKIISTTVHVRTPTTVYRTICSATPTPRL</sequence>
<reference evidence="1 2" key="1">
    <citation type="journal article" date="2018" name="PLoS Pathog.">
        <title>Evolution of structural diversity of trichothecenes, a family of toxins produced by plant pathogenic and entomopathogenic fungi.</title>
        <authorList>
            <person name="Proctor R.H."/>
            <person name="McCormick S.P."/>
            <person name="Kim H.S."/>
            <person name="Cardoza R.E."/>
            <person name="Stanley A.M."/>
            <person name="Lindo L."/>
            <person name="Kelly A."/>
            <person name="Brown D.W."/>
            <person name="Lee T."/>
            <person name="Vaughan M.M."/>
            <person name="Alexander N.J."/>
            <person name="Busman M."/>
            <person name="Gutierrez S."/>
        </authorList>
    </citation>
    <scope>NUCLEOTIDE SEQUENCE [LARGE SCALE GENOMIC DNA]</scope>
    <source>
        <strain evidence="1 2">IBT 40837</strain>
    </source>
</reference>
<comment type="caution">
    <text evidence="1">The sequence shown here is derived from an EMBL/GenBank/DDBJ whole genome shotgun (WGS) entry which is preliminary data.</text>
</comment>
<accession>A0A395NLT7</accession>
<evidence type="ECO:0000313" key="2">
    <source>
        <dbReference type="Proteomes" id="UP000266272"/>
    </source>
</evidence>
<evidence type="ECO:0000313" key="1">
    <source>
        <dbReference type="EMBL" id="RFU76807.1"/>
    </source>
</evidence>
<organism evidence="1 2">
    <name type="scientific">Trichoderma arundinaceum</name>
    <dbReference type="NCBI Taxonomy" id="490622"/>
    <lineage>
        <taxon>Eukaryota</taxon>
        <taxon>Fungi</taxon>
        <taxon>Dikarya</taxon>
        <taxon>Ascomycota</taxon>
        <taxon>Pezizomycotina</taxon>
        <taxon>Sordariomycetes</taxon>
        <taxon>Hypocreomycetidae</taxon>
        <taxon>Hypocreales</taxon>
        <taxon>Hypocreaceae</taxon>
        <taxon>Trichoderma</taxon>
    </lineage>
</organism>
<name>A0A395NLT7_TRIAR</name>
<dbReference type="OrthoDB" id="5233988at2759"/>
<dbReference type="AlphaFoldDB" id="A0A395NLT7"/>
<keyword evidence="2" id="KW-1185">Reference proteome</keyword>